<accession>A0A2S7U1S1</accession>
<feature type="domain" description="CBS" evidence="3">
    <location>
        <begin position="10"/>
        <end position="68"/>
    </location>
</feature>
<keyword evidence="1 2" id="KW-0129">CBS domain</keyword>
<name>A0A2S7U1S1_9BACT</name>
<dbReference type="InterPro" id="IPR051257">
    <property type="entry name" value="Diverse_CBS-Domain"/>
</dbReference>
<evidence type="ECO:0000259" key="3">
    <source>
        <dbReference type="PROSITE" id="PS51371"/>
    </source>
</evidence>
<dbReference type="PANTHER" id="PTHR43080">
    <property type="entry name" value="CBS DOMAIN-CONTAINING PROTEIN CBSX3, MITOCHONDRIAL"/>
    <property type="match status" value="1"/>
</dbReference>
<dbReference type="Proteomes" id="UP000239907">
    <property type="component" value="Unassembled WGS sequence"/>
</dbReference>
<organism evidence="4 5">
    <name type="scientific">Rubritalea profundi</name>
    <dbReference type="NCBI Taxonomy" id="1658618"/>
    <lineage>
        <taxon>Bacteria</taxon>
        <taxon>Pseudomonadati</taxon>
        <taxon>Verrucomicrobiota</taxon>
        <taxon>Verrucomicrobiia</taxon>
        <taxon>Verrucomicrobiales</taxon>
        <taxon>Rubritaleaceae</taxon>
        <taxon>Rubritalea</taxon>
    </lineage>
</organism>
<reference evidence="4 5" key="1">
    <citation type="submission" date="2016-12" db="EMBL/GenBank/DDBJ databases">
        <title>Study of bacterial adaptation to deep sea.</title>
        <authorList>
            <person name="Song J."/>
            <person name="Yoshizawa S."/>
            <person name="Kogure K."/>
        </authorList>
    </citation>
    <scope>NUCLEOTIDE SEQUENCE [LARGE SCALE GENOMIC DNA]</scope>
    <source>
        <strain evidence="4 5">SAORIC-165</strain>
    </source>
</reference>
<dbReference type="AlphaFoldDB" id="A0A2S7U1S1"/>
<evidence type="ECO:0000256" key="1">
    <source>
        <dbReference type="ARBA" id="ARBA00023122"/>
    </source>
</evidence>
<evidence type="ECO:0000256" key="2">
    <source>
        <dbReference type="PROSITE-ProRule" id="PRU00703"/>
    </source>
</evidence>
<dbReference type="PROSITE" id="PS51371">
    <property type="entry name" value="CBS"/>
    <property type="match status" value="2"/>
</dbReference>
<dbReference type="CDD" id="cd04623">
    <property type="entry name" value="CBS_pair_bac_euk"/>
    <property type="match status" value="1"/>
</dbReference>
<dbReference type="EMBL" id="MQWA01000001">
    <property type="protein sequence ID" value="PQJ28411.1"/>
    <property type="molecule type" value="Genomic_DNA"/>
</dbReference>
<protein>
    <recommendedName>
        <fullName evidence="3">CBS domain-containing protein</fullName>
    </recommendedName>
</protein>
<dbReference type="PANTHER" id="PTHR43080:SF2">
    <property type="entry name" value="CBS DOMAIN-CONTAINING PROTEIN"/>
    <property type="match status" value="1"/>
</dbReference>
<evidence type="ECO:0000313" key="4">
    <source>
        <dbReference type="EMBL" id="PQJ28411.1"/>
    </source>
</evidence>
<sequence length="147" mass="16254">METTLDEILRTKGGRVCHVKPEANVLEAAQLMKHEKIGALLVLQGEKILGILTERDMLHRVVAEGIDPAATKVHEVMTKDVVVLKPSLTVREAMQIVSDKRTRHLPVVQDGHLLGMISSGDLTHRAIAEEEGVIHTLYDYIYGAYPA</sequence>
<dbReference type="RefSeq" id="WP_105042912.1">
    <property type="nucleotide sequence ID" value="NZ_MQWA01000001.1"/>
</dbReference>
<dbReference type="Gene3D" id="3.10.580.10">
    <property type="entry name" value="CBS-domain"/>
    <property type="match status" value="1"/>
</dbReference>
<dbReference type="InterPro" id="IPR044725">
    <property type="entry name" value="CBSX3_CBS_dom"/>
</dbReference>
<comment type="caution">
    <text evidence="4">The sequence shown here is derived from an EMBL/GenBank/DDBJ whole genome shotgun (WGS) entry which is preliminary data.</text>
</comment>
<dbReference type="SMART" id="SM00116">
    <property type="entry name" value="CBS"/>
    <property type="match status" value="2"/>
</dbReference>
<dbReference type="SUPFAM" id="SSF54631">
    <property type="entry name" value="CBS-domain pair"/>
    <property type="match status" value="1"/>
</dbReference>
<evidence type="ECO:0000313" key="5">
    <source>
        <dbReference type="Proteomes" id="UP000239907"/>
    </source>
</evidence>
<proteinExistence type="predicted"/>
<feature type="domain" description="CBS" evidence="3">
    <location>
        <begin position="77"/>
        <end position="133"/>
    </location>
</feature>
<dbReference type="InterPro" id="IPR046342">
    <property type="entry name" value="CBS_dom_sf"/>
</dbReference>
<dbReference type="Pfam" id="PF00571">
    <property type="entry name" value="CBS"/>
    <property type="match status" value="2"/>
</dbReference>
<dbReference type="OrthoDB" id="9802114at2"/>
<keyword evidence="5" id="KW-1185">Reference proteome</keyword>
<gene>
    <name evidence="4" type="ORF">BSZ32_07735</name>
</gene>
<dbReference type="InterPro" id="IPR000644">
    <property type="entry name" value="CBS_dom"/>
</dbReference>